<comment type="caution">
    <text evidence="2">The sequence shown here is derived from an EMBL/GenBank/DDBJ whole genome shotgun (WGS) entry which is preliminary data.</text>
</comment>
<feature type="non-terminal residue" evidence="2">
    <location>
        <position position="76"/>
    </location>
</feature>
<reference evidence="2" key="1">
    <citation type="submission" date="2010-07" db="EMBL/GenBank/DDBJ databases">
        <authorList>
            <consortium name="CONSOLIDER consortium CSD2007-00005"/>
            <person name="Guazzaroni M.-E."/>
            <person name="Richter M."/>
            <person name="Garcia-Salamanca A."/>
            <person name="Yarza P."/>
            <person name="Ferrer M."/>
        </authorList>
    </citation>
    <scope>NUCLEOTIDE SEQUENCE</scope>
</reference>
<accession>D9PG09</accession>
<proteinExistence type="predicted"/>
<feature type="compositionally biased region" description="Low complexity" evidence="1">
    <location>
        <begin position="62"/>
        <end position="76"/>
    </location>
</feature>
<organism evidence="2">
    <name type="scientific">sediment metagenome</name>
    <dbReference type="NCBI Taxonomy" id="749907"/>
    <lineage>
        <taxon>unclassified sequences</taxon>
        <taxon>metagenomes</taxon>
        <taxon>ecological metagenomes</taxon>
    </lineage>
</organism>
<dbReference type="AlphaFoldDB" id="D9PG09"/>
<sequence length="76" mass="7584">MKQDMCILVVQVALYRQPDKLSCKIETADITAVGITTGSLTKTGTLTKVQHMRGGGGGSSSGGSSSAIGGSAPVGD</sequence>
<reference evidence="2" key="2">
    <citation type="journal article" date="2011" name="Microb. Ecol.">
        <title>Taxonomic and Functional Metagenomic Profiling of the Microbial Community in the Anoxic Sediment of a Sub-saline Shallow Lake (Laguna de Carrizo, Central Spain).</title>
        <authorList>
            <person name="Ferrer M."/>
            <person name="Guazzaroni M.E."/>
            <person name="Richter M."/>
            <person name="Garcia-Salamanca A."/>
            <person name="Yarza P."/>
            <person name="Suarez-Suarez A."/>
            <person name="Solano J."/>
            <person name="Alcaide M."/>
            <person name="van Dillewijn P."/>
            <person name="Molina-Henares M.A."/>
            <person name="Lopez-Cortes N."/>
            <person name="Al-Ramahi Y."/>
            <person name="Guerrero C."/>
            <person name="Acosta A."/>
            <person name="de Eugenio L.I."/>
            <person name="Martinez V."/>
            <person name="Marques S."/>
            <person name="Rojo F."/>
            <person name="Santero E."/>
            <person name="Genilloud O."/>
            <person name="Perez-Perez J."/>
            <person name="Rossello-Mora R."/>
            <person name="Ramos J.L."/>
        </authorList>
    </citation>
    <scope>NUCLEOTIDE SEQUENCE</scope>
</reference>
<dbReference type="EMBL" id="ADZX01000151">
    <property type="protein sequence ID" value="EFK97507.1"/>
    <property type="molecule type" value="Genomic_DNA"/>
</dbReference>
<evidence type="ECO:0000313" key="2">
    <source>
        <dbReference type="EMBL" id="EFK97507.1"/>
    </source>
</evidence>
<name>D9PG09_9ZZZZ</name>
<gene>
    <name evidence="2" type="ORF">LDC_0454</name>
</gene>
<protein>
    <submittedName>
        <fullName evidence="2">Uncharacterized protein</fullName>
    </submittedName>
</protein>
<evidence type="ECO:0000256" key="1">
    <source>
        <dbReference type="SAM" id="MobiDB-lite"/>
    </source>
</evidence>
<feature type="region of interest" description="Disordered" evidence="1">
    <location>
        <begin position="49"/>
        <end position="76"/>
    </location>
</feature>